<accession>A0A0E9QSX3</accession>
<proteinExistence type="predicted"/>
<name>A0A0E9QSX3_ANGAN</name>
<reference evidence="1" key="1">
    <citation type="submission" date="2014-11" db="EMBL/GenBank/DDBJ databases">
        <authorList>
            <person name="Amaro Gonzalez C."/>
        </authorList>
    </citation>
    <scope>NUCLEOTIDE SEQUENCE</scope>
</reference>
<sequence length="37" mass="4227">MGIEVDILCSEYAVCMHAKCMIPMHVRNIFRKSISSL</sequence>
<evidence type="ECO:0000313" key="1">
    <source>
        <dbReference type="EMBL" id="JAH19542.1"/>
    </source>
</evidence>
<dbReference type="EMBL" id="GBXM01089035">
    <property type="protein sequence ID" value="JAH19542.1"/>
    <property type="molecule type" value="Transcribed_RNA"/>
</dbReference>
<organism evidence="1">
    <name type="scientific">Anguilla anguilla</name>
    <name type="common">European freshwater eel</name>
    <name type="synonym">Muraena anguilla</name>
    <dbReference type="NCBI Taxonomy" id="7936"/>
    <lineage>
        <taxon>Eukaryota</taxon>
        <taxon>Metazoa</taxon>
        <taxon>Chordata</taxon>
        <taxon>Craniata</taxon>
        <taxon>Vertebrata</taxon>
        <taxon>Euteleostomi</taxon>
        <taxon>Actinopterygii</taxon>
        <taxon>Neopterygii</taxon>
        <taxon>Teleostei</taxon>
        <taxon>Anguilliformes</taxon>
        <taxon>Anguillidae</taxon>
        <taxon>Anguilla</taxon>
    </lineage>
</organism>
<reference evidence="1" key="2">
    <citation type="journal article" date="2015" name="Fish Shellfish Immunol.">
        <title>Early steps in the European eel (Anguilla anguilla)-Vibrio vulnificus interaction in the gills: Role of the RtxA13 toxin.</title>
        <authorList>
            <person name="Callol A."/>
            <person name="Pajuelo D."/>
            <person name="Ebbesson L."/>
            <person name="Teles M."/>
            <person name="MacKenzie S."/>
            <person name="Amaro C."/>
        </authorList>
    </citation>
    <scope>NUCLEOTIDE SEQUENCE</scope>
</reference>
<protein>
    <submittedName>
        <fullName evidence="1">Uncharacterized protein</fullName>
    </submittedName>
</protein>
<dbReference type="AlphaFoldDB" id="A0A0E9QSX3"/>